<keyword evidence="2" id="KW-1185">Reference proteome</keyword>
<comment type="caution">
    <text evidence="1">The sequence shown here is derived from an EMBL/GenBank/DDBJ whole genome shotgun (WGS) entry which is preliminary data.</text>
</comment>
<sequence>MKNDESENDDSSNFSFHLEKKGQSSYLNNINKLTSSTLDRNEMGKGMNQEKFYDCTSVPRVSHKEDFCHIKLDTIHKLKDSTKKLLHILEQINAKTRKKLRICDNTVDVDGVAQPKSLLGISASQLNVSDIVPNEALVRLELQTRIMKNITIDYEDDDCSIYKRLTRKCNCMNNTNYNDLVIHFNENSKYTTNSFGEIVKNLRILKKFLYIGGEHTKNALMFLNEGLLESKVPEKIEIINGCANADICGVFDEHSIVIVCISWPCNNEYFGDSNSQALTATLLHKLSEFEDGRRYLNFSSKITNDIKKVLRKKSSQLDVEIIETLHEVLNLLRPIFVKNPNVSYICKPANEGIGSRTIKDLVESRNHMTLNEIFMHLDLLRNFSKIDFGKDELVLNLPALILLFKDLLMEYDNSEMNILIMNMLTNLMAKHIKNAEDENDQKSNLNAISDVTTKPIEKKNEAIQMPPKRNSKKAGKSMKGLGASPVKLINKSRRKITDWEPANSVNRSRKFSKVTDWEPFNNFNQSRKFSKDMRSSIIVVPIEK</sequence>
<proteinExistence type="predicted"/>
<dbReference type="AlphaFoldDB" id="A0A9P0TKI9"/>
<evidence type="ECO:0000313" key="1">
    <source>
        <dbReference type="EMBL" id="CAH4034000.1"/>
    </source>
</evidence>
<organism evidence="1 2">
    <name type="scientific">Pieris brassicae</name>
    <name type="common">White butterfly</name>
    <name type="synonym">Large white butterfly</name>
    <dbReference type="NCBI Taxonomy" id="7116"/>
    <lineage>
        <taxon>Eukaryota</taxon>
        <taxon>Metazoa</taxon>
        <taxon>Ecdysozoa</taxon>
        <taxon>Arthropoda</taxon>
        <taxon>Hexapoda</taxon>
        <taxon>Insecta</taxon>
        <taxon>Pterygota</taxon>
        <taxon>Neoptera</taxon>
        <taxon>Endopterygota</taxon>
        <taxon>Lepidoptera</taxon>
        <taxon>Glossata</taxon>
        <taxon>Ditrysia</taxon>
        <taxon>Papilionoidea</taxon>
        <taxon>Pieridae</taxon>
        <taxon>Pierinae</taxon>
        <taxon>Pieris</taxon>
    </lineage>
</organism>
<name>A0A9P0TKI9_PIEBR</name>
<dbReference type="Proteomes" id="UP001152562">
    <property type="component" value="Unassembled WGS sequence"/>
</dbReference>
<dbReference type="EMBL" id="CALOZG010000035">
    <property type="protein sequence ID" value="CAH4034000.1"/>
    <property type="molecule type" value="Genomic_DNA"/>
</dbReference>
<evidence type="ECO:0000313" key="2">
    <source>
        <dbReference type="Proteomes" id="UP001152562"/>
    </source>
</evidence>
<reference evidence="1" key="1">
    <citation type="submission" date="2022-05" db="EMBL/GenBank/DDBJ databases">
        <authorList>
            <person name="Okamura Y."/>
        </authorList>
    </citation>
    <scope>NUCLEOTIDE SEQUENCE</scope>
</reference>
<gene>
    <name evidence="1" type="ORF">PIBRA_LOCUS10222</name>
</gene>
<accession>A0A9P0TKI9</accession>
<protein>
    <submittedName>
        <fullName evidence="1">Uncharacterized protein</fullName>
    </submittedName>
</protein>